<protein>
    <submittedName>
        <fullName evidence="2">Uncharacterized protein</fullName>
    </submittedName>
</protein>
<evidence type="ECO:0000313" key="3">
    <source>
        <dbReference type="Proteomes" id="UP000299102"/>
    </source>
</evidence>
<comment type="caution">
    <text evidence="2">The sequence shown here is derived from an EMBL/GenBank/DDBJ whole genome shotgun (WGS) entry which is preliminary data.</text>
</comment>
<accession>A0A4C1ZMM9</accession>
<name>A0A4C1ZMM9_EUMVA</name>
<gene>
    <name evidence="2" type="ORF">EVAR_61621_1</name>
</gene>
<keyword evidence="3" id="KW-1185">Reference proteome</keyword>
<sequence>MTITPVTTPTPVNMSLVYHVTLLISYREGTLEERGARRPHGGNTSAYISRNPSGKSCQFEWTGRRRNPKKRGSSPPQRVKPVYSNNDGVSFRTISRGRVSVLHRIIHFSYHLLQLAHQR</sequence>
<proteinExistence type="predicted"/>
<dbReference type="AlphaFoldDB" id="A0A4C1ZMM9"/>
<reference evidence="2 3" key="1">
    <citation type="journal article" date="2019" name="Commun. Biol.">
        <title>The bagworm genome reveals a unique fibroin gene that provides high tensile strength.</title>
        <authorList>
            <person name="Kono N."/>
            <person name="Nakamura H."/>
            <person name="Ohtoshi R."/>
            <person name="Tomita M."/>
            <person name="Numata K."/>
            <person name="Arakawa K."/>
        </authorList>
    </citation>
    <scope>NUCLEOTIDE SEQUENCE [LARGE SCALE GENOMIC DNA]</scope>
</reference>
<organism evidence="2 3">
    <name type="scientific">Eumeta variegata</name>
    <name type="common">Bagworm moth</name>
    <name type="synonym">Eumeta japonica</name>
    <dbReference type="NCBI Taxonomy" id="151549"/>
    <lineage>
        <taxon>Eukaryota</taxon>
        <taxon>Metazoa</taxon>
        <taxon>Ecdysozoa</taxon>
        <taxon>Arthropoda</taxon>
        <taxon>Hexapoda</taxon>
        <taxon>Insecta</taxon>
        <taxon>Pterygota</taxon>
        <taxon>Neoptera</taxon>
        <taxon>Endopterygota</taxon>
        <taxon>Lepidoptera</taxon>
        <taxon>Glossata</taxon>
        <taxon>Ditrysia</taxon>
        <taxon>Tineoidea</taxon>
        <taxon>Psychidae</taxon>
        <taxon>Oiketicinae</taxon>
        <taxon>Eumeta</taxon>
    </lineage>
</organism>
<dbReference type="EMBL" id="BGZK01001891">
    <property type="protein sequence ID" value="GBP87867.1"/>
    <property type="molecule type" value="Genomic_DNA"/>
</dbReference>
<evidence type="ECO:0000313" key="2">
    <source>
        <dbReference type="EMBL" id="GBP87867.1"/>
    </source>
</evidence>
<dbReference type="Proteomes" id="UP000299102">
    <property type="component" value="Unassembled WGS sequence"/>
</dbReference>
<feature type="compositionally biased region" description="Polar residues" evidence="1">
    <location>
        <begin position="42"/>
        <end position="56"/>
    </location>
</feature>
<feature type="region of interest" description="Disordered" evidence="1">
    <location>
        <begin position="32"/>
        <end position="87"/>
    </location>
</feature>
<evidence type="ECO:0000256" key="1">
    <source>
        <dbReference type="SAM" id="MobiDB-lite"/>
    </source>
</evidence>